<proteinExistence type="predicted"/>
<keyword evidence="2" id="KW-0812">Transmembrane</keyword>
<sequence length="322" mass="34133">MENKSHAIAAGVFVLTLLALLAGLALWLTRDQGSYETYELSTPQAVTGLQPQAAVRYKGVSVGKVAYIGFDREVEGNVLIRIEVDENAPVTQNTFASLGYQGVTGLAYIDLDDAATAFAAEPLVSSRGYKRLPMRPSNLSQLAAMGPEVIGDVRETMARINRLLSDDNQRVLIDTIAQFGQAAQGATQLLGQMQASWSQDIAPAVANLGQGIGSNMQALNKTAASINAMSQEITKAVASLGRKGGVLDQLGQSMQSFAGVADEVNSATLPRILRTLGEVSAAMREISLLAREVADNPQALIYGPNMAQPGPGEQGHVAPRRR</sequence>
<keyword evidence="2" id="KW-1133">Transmembrane helix</keyword>
<keyword evidence="2" id="KW-0472">Membrane</keyword>
<accession>A0A2A2AL30</accession>
<dbReference type="InterPro" id="IPR003399">
    <property type="entry name" value="Mce/MlaD"/>
</dbReference>
<feature type="domain" description="Mce/MlaD" evidence="3">
    <location>
        <begin position="36"/>
        <end position="113"/>
    </location>
</feature>
<name>A0A2A2AL30_9BURK</name>
<evidence type="ECO:0000313" key="5">
    <source>
        <dbReference type="Proteomes" id="UP000218054"/>
    </source>
</evidence>
<feature type="region of interest" description="Disordered" evidence="1">
    <location>
        <begin position="302"/>
        <end position="322"/>
    </location>
</feature>
<gene>
    <name evidence="4" type="ORF">CK625_02795</name>
</gene>
<comment type="caution">
    <text evidence="4">The sequence shown here is derived from an EMBL/GenBank/DDBJ whole genome shotgun (WGS) entry which is preliminary data.</text>
</comment>
<dbReference type="AlphaFoldDB" id="A0A2A2AL30"/>
<dbReference type="EMBL" id="NSJB01000001">
    <property type="protein sequence ID" value="PAT38431.1"/>
    <property type="molecule type" value="Genomic_DNA"/>
</dbReference>
<dbReference type="Pfam" id="PF02470">
    <property type="entry name" value="MlaD"/>
    <property type="match status" value="1"/>
</dbReference>
<dbReference type="PANTHER" id="PTHR36698">
    <property type="entry name" value="BLL5892 PROTEIN"/>
    <property type="match status" value="1"/>
</dbReference>
<dbReference type="Proteomes" id="UP000218054">
    <property type="component" value="Unassembled WGS sequence"/>
</dbReference>
<feature type="transmembrane region" description="Helical" evidence="2">
    <location>
        <begin position="7"/>
        <end position="28"/>
    </location>
</feature>
<keyword evidence="5" id="KW-1185">Reference proteome</keyword>
<protein>
    <submittedName>
        <fullName evidence="4">Mammalian cell entry protein</fullName>
    </submittedName>
</protein>
<dbReference type="PANTHER" id="PTHR36698:SF2">
    <property type="entry name" value="MCE_MLAD DOMAIN-CONTAINING PROTEIN"/>
    <property type="match status" value="1"/>
</dbReference>
<dbReference type="RefSeq" id="WP_095538712.1">
    <property type="nucleotide sequence ID" value="NZ_NSJB01000001.1"/>
</dbReference>
<reference evidence="4 5" key="1">
    <citation type="submission" date="2017-08" db="EMBL/GenBank/DDBJ databases">
        <title>WGS of Clinical strains of the CDC Group NO-1 linked to zoonotic infections in humans.</title>
        <authorList>
            <person name="Bernier A.-M."/>
            <person name="Bernard K."/>
        </authorList>
    </citation>
    <scope>NUCLEOTIDE SEQUENCE [LARGE SCALE GENOMIC DNA]</scope>
    <source>
        <strain evidence="4 5">NML00-0135</strain>
    </source>
</reference>
<evidence type="ECO:0000259" key="3">
    <source>
        <dbReference type="Pfam" id="PF02470"/>
    </source>
</evidence>
<evidence type="ECO:0000313" key="4">
    <source>
        <dbReference type="EMBL" id="PAT38431.1"/>
    </source>
</evidence>
<evidence type="ECO:0000256" key="2">
    <source>
        <dbReference type="SAM" id="Phobius"/>
    </source>
</evidence>
<evidence type="ECO:0000256" key="1">
    <source>
        <dbReference type="SAM" id="MobiDB-lite"/>
    </source>
</evidence>
<organism evidence="4 5">
    <name type="scientific">Vandammella animalimorsus</name>
    <dbReference type="NCBI Taxonomy" id="2029117"/>
    <lineage>
        <taxon>Bacteria</taxon>
        <taxon>Pseudomonadati</taxon>
        <taxon>Pseudomonadota</taxon>
        <taxon>Betaproteobacteria</taxon>
        <taxon>Burkholderiales</taxon>
        <taxon>Comamonadaceae</taxon>
        <taxon>Vandammella</taxon>
    </lineage>
</organism>